<sequence>MQLIGMPQFAALPARVPILHMLMAALMMFGRARTVGSCSQDRARTWSPHSGVPSSRAKTPQGCGAVGSPQKPKKAWYSATMGCNFNAIRRCAR</sequence>
<dbReference type="AlphaFoldDB" id="A0A2D3V2B7"/>
<evidence type="ECO:0000313" key="3">
    <source>
        <dbReference type="EMBL" id="CZT17676.1"/>
    </source>
</evidence>
<dbReference type="GeneID" id="35598714"/>
<keyword evidence="4" id="KW-1185">Reference proteome</keyword>
<evidence type="ECO:0008006" key="5">
    <source>
        <dbReference type="Google" id="ProtNLM"/>
    </source>
</evidence>
<feature type="region of interest" description="Disordered" evidence="1">
    <location>
        <begin position="40"/>
        <end position="72"/>
    </location>
</feature>
<dbReference type="EMBL" id="FJUY01000004">
    <property type="protein sequence ID" value="CZT17676.1"/>
    <property type="molecule type" value="Genomic_DNA"/>
</dbReference>
<dbReference type="Proteomes" id="UP000225277">
    <property type="component" value="Unassembled WGS sequence"/>
</dbReference>
<feature type="chain" id="PRO_5013554962" description="Secreted protein" evidence="2">
    <location>
        <begin position="33"/>
        <end position="93"/>
    </location>
</feature>
<reference evidence="3 4" key="1">
    <citation type="submission" date="2016-03" db="EMBL/GenBank/DDBJ databases">
        <authorList>
            <person name="Ploux O."/>
        </authorList>
    </citation>
    <scope>NUCLEOTIDE SEQUENCE [LARGE SCALE GENOMIC DNA]</scope>
    <source>
        <strain evidence="3 4">URUG2</strain>
    </source>
</reference>
<keyword evidence="2" id="KW-0732">Signal</keyword>
<dbReference type="RefSeq" id="XP_023624567.1">
    <property type="nucleotide sequence ID" value="XM_023768799.1"/>
</dbReference>
<evidence type="ECO:0000256" key="1">
    <source>
        <dbReference type="SAM" id="MobiDB-lite"/>
    </source>
</evidence>
<gene>
    <name evidence="3" type="ORF">RCC_03513</name>
</gene>
<proteinExistence type="predicted"/>
<organism evidence="3 4">
    <name type="scientific">Ramularia collo-cygni</name>
    <dbReference type="NCBI Taxonomy" id="112498"/>
    <lineage>
        <taxon>Eukaryota</taxon>
        <taxon>Fungi</taxon>
        <taxon>Dikarya</taxon>
        <taxon>Ascomycota</taxon>
        <taxon>Pezizomycotina</taxon>
        <taxon>Dothideomycetes</taxon>
        <taxon>Dothideomycetidae</taxon>
        <taxon>Mycosphaerellales</taxon>
        <taxon>Mycosphaerellaceae</taxon>
        <taxon>Ramularia</taxon>
    </lineage>
</organism>
<name>A0A2D3V2B7_9PEZI</name>
<evidence type="ECO:0000313" key="4">
    <source>
        <dbReference type="Proteomes" id="UP000225277"/>
    </source>
</evidence>
<evidence type="ECO:0000256" key="2">
    <source>
        <dbReference type="SAM" id="SignalP"/>
    </source>
</evidence>
<accession>A0A2D3V2B7</accession>
<protein>
    <recommendedName>
        <fullName evidence="5">Secreted protein</fullName>
    </recommendedName>
</protein>
<feature type="signal peptide" evidence="2">
    <location>
        <begin position="1"/>
        <end position="32"/>
    </location>
</feature>